<reference evidence="2 6" key="1">
    <citation type="journal article" date="2017" name="Nature">
        <title>The sunflower genome provides insights into oil metabolism, flowering and Asterid evolution.</title>
        <authorList>
            <person name="Badouin H."/>
            <person name="Gouzy J."/>
            <person name="Grassa C.J."/>
            <person name="Murat F."/>
            <person name="Staton S.E."/>
            <person name="Cottret L."/>
            <person name="Lelandais-Briere C."/>
            <person name="Owens G.L."/>
            <person name="Carrere S."/>
            <person name="Mayjonade B."/>
            <person name="Legrand L."/>
            <person name="Gill N."/>
            <person name="Kane N.C."/>
            <person name="Bowers J.E."/>
            <person name="Hubner S."/>
            <person name="Bellec A."/>
            <person name="Berard A."/>
            <person name="Berges H."/>
            <person name="Blanchet N."/>
            <person name="Boniface M.C."/>
            <person name="Brunel D."/>
            <person name="Catrice O."/>
            <person name="Chaidir N."/>
            <person name="Claudel C."/>
            <person name="Donnadieu C."/>
            <person name="Faraut T."/>
            <person name="Fievet G."/>
            <person name="Helmstetter N."/>
            <person name="King M."/>
            <person name="Knapp S.J."/>
            <person name="Lai Z."/>
            <person name="Le Paslier M.C."/>
            <person name="Lippi Y."/>
            <person name="Lorenzon L."/>
            <person name="Mandel J.R."/>
            <person name="Marage G."/>
            <person name="Marchand G."/>
            <person name="Marquand E."/>
            <person name="Bret-Mestries E."/>
            <person name="Morien E."/>
            <person name="Nambeesan S."/>
            <person name="Nguyen T."/>
            <person name="Pegot-Espagnet P."/>
            <person name="Pouilly N."/>
            <person name="Raftis F."/>
            <person name="Sallet E."/>
            <person name="Schiex T."/>
            <person name="Thomas J."/>
            <person name="Vandecasteele C."/>
            <person name="Vares D."/>
            <person name="Vear F."/>
            <person name="Vautrin S."/>
            <person name="Crespi M."/>
            <person name="Mangin B."/>
            <person name="Burke J.M."/>
            <person name="Salse J."/>
            <person name="Munos S."/>
            <person name="Vincourt P."/>
            <person name="Rieseberg L.H."/>
            <person name="Langlade N.B."/>
        </authorList>
    </citation>
    <scope>NUCLEOTIDE SEQUENCE [LARGE SCALE GENOMIC DNA]</scope>
    <source>
        <strain evidence="6">cv. SF193</strain>
        <tissue evidence="2">Leaves</tissue>
    </source>
</reference>
<gene>
    <name evidence="5" type="ORF">HannXRQ_Chr03g0061891</name>
    <name evidence="4" type="ORF">HannXRQ_Chr17g0555581</name>
    <name evidence="3" type="ORF">HanXRQr2_Chr03g0088921</name>
    <name evidence="2" type="ORF">HanXRQr2_Chr17g0808451</name>
</gene>
<feature type="compositionally biased region" description="Low complexity" evidence="1">
    <location>
        <begin position="31"/>
        <end position="50"/>
    </location>
</feature>
<evidence type="ECO:0000313" key="2">
    <source>
        <dbReference type="EMBL" id="KAF5755919.1"/>
    </source>
</evidence>
<dbReference type="Proteomes" id="UP000215914">
    <property type="component" value="Chromosome 17"/>
</dbReference>
<dbReference type="Proteomes" id="UP000215914">
    <property type="component" value="Chromosome 3"/>
</dbReference>
<dbReference type="EMBL" id="CM007906">
    <property type="protein sequence ID" value="OTF86873.1"/>
    <property type="molecule type" value="Genomic_DNA"/>
</dbReference>
<reference evidence="2" key="3">
    <citation type="submission" date="2020-06" db="EMBL/GenBank/DDBJ databases">
        <title>Helianthus annuus Genome sequencing and assembly Release 2.</title>
        <authorList>
            <person name="Gouzy J."/>
            <person name="Langlade N."/>
            <person name="Munos S."/>
        </authorList>
    </citation>
    <scope>NUCLEOTIDE SEQUENCE</scope>
    <source>
        <tissue evidence="2">Leaves</tissue>
    </source>
</reference>
<reference evidence="4" key="2">
    <citation type="submission" date="2017-02" db="EMBL/GenBank/DDBJ databases">
        <title>Sunflower complete genome.</title>
        <authorList>
            <person name="Langlade N."/>
            <person name="Munos S."/>
        </authorList>
    </citation>
    <scope>NUCLEOTIDE SEQUENCE [LARGE SCALE GENOMIC DNA]</scope>
    <source>
        <tissue evidence="4">Leaves</tissue>
    </source>
</reference>
<dbReference type="Gramene" id="mRNA:HanXRQr2_Chr17g0808451">
    <property type="protein sequence ID" value="CDS:HanXRQr2_Chr17g0808451.1"/>
    <property type="gene ID" value="HanXRQr2_Chr17g0808451"/>
</dbReference>
<dbReference type="EMBL" id="CM007892">
    <property type="protein sequence ID" value="OTG30203.1"/>
    <property type="molecule type" value="Genomic_DNA"/>
</dbReference>
<evidence type="ECO:0000313" key="4">
    <source>
        <dbReference type="EMBL" id="OTF86873.1"/>
    </source>
</evidence>
<evidence type="ECO:0000313" key="3">
    <source>
        <dbReference type="EMBL" id="KAF5812653.1"/>
    </source>
</evidence>
<organism evidence="4 6">
    <name type="scientific">Helianthus annuus</name>
    <name type="common">Common sunflower</name>
    <dbReference type="NCBI Taxonomy" id="4232"/>
    <lineage>
        <taxon>Eukaryota</taxon>
        <taxon>Viridiplantae</taxon>
        <taxon>Streptophyta</taxon>
        <taxon>Embryophyta</taxon>
        <taxon>Tracheophyta</taxon>
        <taxon>Spermatophyta</taxon>
        <taxon>Magnoliopsida</taxon>
        <taxon>eudicotyledons</taxon>
        <taxon>Gunneridae</taxon>
        <taxon>Pentapetalae</taxon>
        <taxon>asterids</taxon>
        <taxon>campanulids</taxon>
        <taxon>Asterales</taxon>
        <taxon>Asteraceae</taxon>
        <taxon>Asteroideae</taxon>
        <taxon>Heliantheae alliance</taxon>
        <taxon>Heliantheae</taxon>
        <taxon>Helianthus</taxon>
    </lineage>
</organism>
<dbReference type="EMBL" id="MNCJ02000318">
    <property type="protein sequence ID" value="KAF5812653.1"/>
    <property type="molecule type" value="Genomic_DNA"/>
</dbReference>
<proteinExistence type="predicted"/>
<dbReference type="Gramene" id="mRNA:HanXRQr2_Chr03g0088921">
    <property type="protein sequence ID" value="CDS:HanXRQr2_Chr03g0088921.1"/>
    <property type="gene ID" value="HanXRQr2_Chr03g0088921"/>
</dbReference>
<name>A0A251RQU8_HELAN</name>
<sequence>MTGKLSGDSSFTDDIPTPFFFHPLTSPHPRSFSVSLSSNNNSSADNDNDG</sequence>
<dbReference type="AlphaFoldDB" id="A0A251RQU8"/>
<feature type="region of interest" description="Disordered" evidence="1">
    <location>
        <begin position="1"/>
        <end position="50"/>
    </location>
</feature>
<protein>
    <submittedName>
        <fullName evidence="4">Uncharacterized protein</fullName>
    </submittedName>
</protein>
<keyword evidence="6" id="KW-1185">Reference proteome</keyword>
<dbReference type="EMBL" id="MNCJ02000332">
    <property type="protein sequence ID" value="KAF5755919.1"/>
    <property type="molecule type" value="Genomic_DNA"/>
</dbReference>
<evidence type="ECO:0000313" key="5">
    <source>
        <dbReference type="EMBL" id="OTG30203.1"/>
    </source>
</evidence>
<evidence type="ECO:0000313" key="6">
    <source>
        <dbReference type="Proteomes" id="UP000215914"/>
    </source>
</evidence>
<evidence type="ECO:0000256" key="1">
    <source>
        <dbReference type="SAM" id="MobiDB-lite"/>
    </source>
</evidence>
<accession>A0A251RQU8</accession>